<sequence length="136" mass="15290">MSDCSTLPGNNVFYVHVSLQLEARVKRHDSAGEVLVRHAAETGVLDQDPECLLQRLKRNTKESREVLTRRVERETRCWVETVNNRRSTTDGYLINAGDVSNAKGDGVNIELVVPKGKLLGVARHPRQTWRKETGKG</sequence>
<accession>A0A4Z2FXQ7</accession>
<name>A0A4Z2FXQ7_9TELE</name>
<proteinExistence type="predicted"/>
<protein>
    <submittedName>
        <fullName evidence="1">Uncharacterized protein</fullName>
    </submittedName>
</protein>
<keyword evidence="2" id="KW-1185">Reference proteome</keyword>
<organism evidence="1 2">
    <name type="scientific">Liparis tanakae</name>
    <name type="common">Tanaka's snailfish</name>
    <dbReference type="NCBI Taxonomy" id="230148"/>
    <lineage>
        <taxon>Eukaryota</taxon>
        <taxon>Metazoa</taxon>
        <taxon>Chordata</taxon>
        <taxon>Craniata</taxon>
        <taxon>Vertebrata</taxon>
        <taxon>Euteleostomi</taxon>
        <taxon>Actinopterygii</taxon>
        <taxon>Neopterygii</taxon>
        <taxon>Teleostei</taxon>
        <taxon>Neoteleostei</taxon>
        <taxon>Acanthomorphata</taxon>
        <taxon>Eupercaria</taxon>
        <taxon>Perciformes</taxon>
        <taxon>Cottioidei</taxon>
        <taxon>Cottales</taxon>
        <taxon>Liparidae</taxon>
        <taxon>Liparis</taxon>
    </lineage>
</organism>
<evidence type="ECO:0000313" key="1">
    <source>
        <dbReference type="EMBL" id="TNN45771.1"/>
    </source>
</evidence>
<evidence type="ECO:0000313" key="2">
    <source>
        <dbReference type="Proteomes" id="UP000314294"/>
    </source>
</evidence>
<dbReference type="Proteomes" id="UP000314294">
    <property type="component" value="Unassembled WGS sequence"/>
</dbReference>
<dbReference type="AlphaFoldDB" id="A0A4Z2FXQ7"/>
<comment type="caution">
    <text evidence="1">The sequence shown here is derived from an EMBL/GenBank/DDBJ whole genome shotgun (WGS) entry which is preliminary data.</text>
</comment>
<reference evidence="1 2" key="1">
    <citation type="submission" date="2019-03" db="EMBL/GenBank/DDBJ databases">
        <title>First draft genome of Liparis tanakae, snailfish: a comprehensive survey of snailfish specific genes.</title>
        <authorList>
            <person name="Kim W."/>
            <person name="Song I."/>
            <person name="Jeong J.-H."/>
            <person name="Kim D."/>
            <person name="Kim S."/>
            <person name="Ryu S."/>
            <person name="Song J.Y."/>
            <person name="Lee S.K."/>
        </authorList>
    </citation>
    <scope>NUCLEOTIDE SEQUENCE [LARGE SCALE GENOMIC DNA]</scope>
    <source>
        <tissue evidence="1">Muscle</tissue>
    </source>
</reference>
<dbReference type="EMBL" id="SRLO01000826">
    <property type="protein sequence ID" value="TNN45771.1"/>
    <property type="molecule type" value="Genomic_DNA"/>
</dbReference>
<gene>
    <name evidence="1" type="ORF">EYF80_044044</name>
</gene>